<comment type="caution">
    <text evidence="3">The sequence shown here is derived from an EMBL/GenBank/DDBJ whole genome shotgun (WGS) entry which is preliminary data.</text>
</comment>
<keyword evidence="2" id="KW-0472">Membrane</keyword>
<keyword evidence="2" id="KW-1133">Transmembrane helix</keyword>
<name>A0A9J6EZW3_RHIMP</name>
<dbReference type="EMBL" id="JABSTU010000001">
    <property type="protein sequence ID" value="KAH8039751.1"/>
    <property type="molecule type" value="Genomic_DNA"/>
</dbReference>
<feature type="compositionally biased region" description="Polar residues" evidence="1">
    <location>
        <begin position="71"/>
        <end position="80"/>
    </location>
</feature>
<evidence type="ECO:0000256" key="2">
    <source>
        <dbReference type="SAM" id="Phobius"/>
    </source>
</evidence>
<accession>A0A9J6EZW3</accession>
<protein>
    <submittedName>
        <fullName evidence="3">Uncharacterized protein</fullName>
    </submittedName>
</protein>
<evidence type="ECO:0000256" key="1">
    <source>
        <dbReference type="SAM" id="MobiDB-lite"/>
    </source>
</evidence>
<keyword evidence="4" id="KW-1185">Reference proteome</keyword>
<gene>
    <name evidence="3" type="ORF">HPB51_008683</name>
</gene>
<keyword evidence="2" id="KW-0812">Transmembrane</keyword>
<dbReference type="Proteomes" id="UP000821866">
    <property type="component" value="Chromosome 1"/>
</dbReference>
<dbReference type="AlphaFoldDB" id="A0A9J6EZW3"/>
<sequence length="174" mass="19511">MRCSSRPHNSAFLYDVITNLRVNTACNVSAGMCAAPIILAVIVLIVIEYQRYALEKTRQQRARAKLESDKSANSSAGSPTHESDVVSTRGWAPSVHDDLVFPPEAVLAGVLFNRRRFFFGRSLDSHQGPCVVAAPQRRCLMVWQGMPPRFEDDFEYLVRMRKKCACVYSLPMTA</sequence>
<reference evidence="3" key="1">
    <citation type="journal article" date="2020" name="Cell">
        <title>Large-Scale Comparative Analyses of Tick Genomes Elucidate Their Genetic Diversity and Vector Capacities.</title>
        <authorList>
            <consortium name="Tick Genome and Microbiome Consortium (TIGMIC)"/>
            <person name="Jia N."/>
            <person name="Wang J."/>
            <person name="Shi W."/>
            <person name="Du L."/>
            <person name="Sun Y."/>
            <person name="Zhan W."/>
            <person name="Jiang J.F."/>
            <person name="Wang Q."/>
            <person name="Zhang B."/>
            <person name="Ji P."/>
            <person name="Bell-Sakyi L."/>
            <person name="Cui X.M."/>
            <person name="Yuan T.T."/>
            <person name="Jiang B.G."/>
            <person name="Yang W.F."/>
            <person name="Lam T.T."/>
            <person name="Chang Q.C."/>
            <person name="Ding S.J."/>
            <person name="Wang X.J."/>
            <person name="Zhu J.G."/>
            <person name="Ruan X.D."/>
            <person name="Zhao L."/>
            <person name="Wei J.T."/>
            <person name="Ye R.Z."/>
            <person name="Que T.C."/>
            <person name="Du C.H."/>
            <person name="Zhou Y.H."/>
            <person name="Cheng J.X."/>
            <person name="Dai P.F."/>
            <person name="Guo W.B."/>
            <person name="Han X.H."/>
            <person name="Huang E.J."/>
            <person name="Li L.F."/>
            <person name="Wei W."/>
            <person name="Gao Y.C."/>
            <person name="Liu J.Z."/>
            <person name="Shao H.Z."/>
            <person name="Wang X."/>
            <person name="Wang C.C."/>
            <person name="Yang T.C."/>
            <person name="Huo Q.B."/>
            <person name="Li W."/>
            <person name="Chen H.Y."/>
            <person name="Chen S.E."/>
            <person name="Zhou L.G."/>
            <person name="Ni X.B."/>
            <person name="Tian J.H."/>
            <person name="Sheng Y."/>
            <person name="Liu T."/>
            <person name="Pan Y.S."/>
            <person name="Xia L.Y."/>
            <person name="Li J."/>
            <person name="Zhao F."/>
            <person name="Cao W.C."/>
        </authorList>
    </citation>
    <scope>NUCLEOTIDE SEQUENCE</scope>
    <source>
        <strain evidence="3">Rmic-2018</strain>
    </source>
</reference>
<feature type="transmembrane region" description="Helical" evidence="2">
    <location>
        <begin position="28"/>
        <end position="49"/>
    </location>
</feature>
<feature type="region of interest" description="Disordered" evidence="1">
    <location>
        <begin position="65"/>
        <end position="87"/>
    </location>
</feature>
<proteinExistence type="predicted"/>
<organism evidence="3 4">
    <name type="scientific">Rhipicephalus microplus</name>
    <name type="common">Cattle tick</name>
    <name type="synonym">Boophilus microplus</name>
    <dbReference type="NCBI Taxonomy" id="6941"/>
    <lineage>
        <taxon>Eukaryota</taxon>
        <taxon>Metazoa</taxon>
        <taxon>Ecdysozoa</taxon>
        <taxon>Arthropoda</taxon>
        <taxon>Chelicerata</taxon>
        <taxon>Arachnida</taxon>
        <taxon>Acari</taxon>
        <taxon>Parasitiformes</taxon>
        <taxon>Ixodida</taxon>
        <taxon>Ixodoidea</taxon>
        <taxon>Ixodidae</taxon>
        <taxon>Rhipicephalinae</taxon>
        <taxon>Rhipicephalus</taxon>
        <taxon>Boophilus</taxon>
    </lineage>
</organism>
<reference evidence="3" key="2">
    <citation type="submission" date="2021-09" db="EMBL/GenBank/DDBJ databases">
        <authorList>
            <person name="Jia N."/>
            <person name="Wang J."/>
            <person name="Shi W."/>
            <person name="Du L."/>
            <person name="Sun Y."/>
            <person name="Zhan W."/>
            <person name="Jiang J."/>
            <person name="Wang Q."/>
            <person name="Zhang B."/>
            <person name="Ji P."/>
            <person name="Sakyi L.B."/>
            <person name="Cui X."/>
            <person name="Yuan T."/>
            <person name="Jiang B."/>
            <person name="Yang W."/>
            <person name="Lam T.T.-Y."/>
            <person name="Chang Q."/>
            <person name="Ding S."/>
            <person name="Wang X."/>
            <person name="Zhu J."/>
            <person name="Ruan X."/>
            <person name="Zhao L."/>
            <person name="Wei J."/>
            <person name="Que T."/>
            <person name="Du C."/>
            <person name="Cheng J."/>
            <person name="Dai P."/>
            <person name="Han X."/>
            <person name="Huang E."/>
            <person name="Gao Y."/>
            <person name="Liu J."/>
            <person name="Shao H."/>
            <person name="Ye R."/>
            <person name="Li L."/>
            <person name="Wei W."/>
            <person name="Wang X."/>
            <person name="Wang C."/>
            <person name="Huo Q."/>
            <person name="Li W."/>
            <person name="Guo W."/>
            <person name="Chen H."/>
            <person name="Chen S."/>
            <person name="Zhou L."/>
            <person name="Zhou L."/>
            <person name="Ni X."/>
            <person name="Tian J."/>
            <person name="Zhou Y."/>
            <person name="Sheng Y."/>
            <person name="Liu T."/>
            <person name="Pan Y."/>
            <person name="Xia L."/>
            <person name="Li J."/>
            <person name="Zhao F."/>
            <person name="Cao W."/>
        </authorList>
    </citation>
    <scope>NUCLEOTIDE SEQUENCE</scope>
    <source>
        <strain evidence="3">Rmic-2018</strain>
        <tissue evidence="3">Larvae</tissue>
    </source>
</reference>
<evidence type="ECO:0000313" key="3">
    <source>
        <dbReference type="EMBL" id="KAH8039751.1"/>
    </source>
</evidence>
<evidence type="ECO:0000313" key="4">
    <source>
        <dbReference type="Proteomes" id="UP000821866"/>
    </source>
</evidence>